<name>A0A3M7I5R3_HORWE</name>
<dbReference type="OrthoDB" id="3898724at2759"/>
<gene>
    <name evidence="2" type="ORF">D0859_15220</name>
</gene>
<feature type="compositionally biased region" description="Gly residues" evidence="1">
    <location>
        <begin position="394"/>
        <end position="405"/>
    </location>
</feature>
<evidence type="ECO:0000313" key="3">
    <source>
        <dbReference type="Proteomes" id="UP000281677"/>
    </source>
</evidence>
<feature type="compositionally biased region" description="Polar residues" evidence="1">
    <location>
        <begin position="77"/>
        <end position="86"/>
    </location>
</feature>
<feature type="region of interest" description="Disordered" evidence="1">
    <location>
        <begin position="57"/>
        <end position="86"/>
    </location>
</feature>
<feature type="region of interest" description="Disordered" evidence="1">
    <location>
        <begin position="179"/>
        <end position="263"/>
    </location>
</feature>
<dbReference type="AlphaFoldDB" id="A0A3M7I5R3"/>
<comment type="caution">
    <text evidence="2">The sequence shown here is derived from an EMBL/GenBank/DDBJ whole genome shotgun (WGS) entry which is preliminary data.</text>
</comment>
<dbReference type="EMBL" id="QWIT01000753">
    <property type="protein sequence ID" value="RMZ20768.1"/>
    <property type="molecule type" value="Genomic_DNA"/>
</dbReference>
<feature type="compositionally biased region" description="Polar residues" evidence="1">
    <location>
        <begin position="245"/>
        <end position="259"/>
    </location>
</feature>
<proteinExistence type="predicted"/>
<dbReference type="Proteomes" id="UP000281677">
    <property type="component" value="Unassembled WGS sequence"/>
</dbReference>
<evidence type="ECO:0000256" key="1">
    <source>
        <dbReference type="SAM" id="MobiDB-lite"/>
    </source>
</evidence>
<dbReference type="VEuPathDB" id="FungiDB:BTJ68_00620"/>
<sequence>MACSHFLNTPIPPSTRPPLAHIQPTSHVYHLPKPHQPLAPPLPITTRISALIDIDMSTNVPKRRSSSSVSGHRGPPWSQTQQGLQSMLTPRRVPRPLTNIDMDHVDNFSYDPQYLYKFNLPNGLDERLPNQLRREVHNWQKAGAALLTAINRTNESGMRAVECAYPDATTHNPAWALSRRPSAQASEGASATSSTTGFFSPVAIPPERVKILHTLPGGTPPKQAGIPDTSMGMETPPFSPIDSGANASPVTGPTATLSKSKPGVPDLAKLNTQLTPYATFNSDSASTLAATPNSATTATTTKPPFNDKSWEYFQGKFDNELRDTKIALQRFTGYAQKIEVEKMELEGDFTPEIVLAMTEFKEWWKRTGPQVSKFAHEVDCIVSPTLEDVNGPASYGGGGGGGGGDSASDGIRGKGVAASEASGGGEQRLSSEQ</sequence>
<feature type="region of interest" description="Disordered" evidence="1">
    <location>
        <begin position="387"/>
        <end position="433"/>
    </location>
</feature>
<evidence type="ECO:0000313" key="2">
    <source>
        <dbReference type="EMBL" id="RMZ20768.1"/>
    </source>
</evidence>
<feature type="compositionally biased region" description="Low complexity" evidence="1">
    <location>
        <begin position="182"/>
        <end position="200"/>
    </location>
</feature>
<organism evidence="2 3">
    <name type="scientific">Hortaea werneckii</name>
    <name type="common">Black yeast</name>
    <name type="synonym">Cladosporium werneckii</name>
    <dbReference type="NCBI Taxonomy" id="91943"/>
    <lineage>
        <taxon>Eukaryota</taxon>
        <taxon>Fungi</taxon>
        <taxon>Dikarya</taxon>
        <taxon>Ascomycota</taxon>
        <taxon>Pezizomycotina</taxon>
        <taxon>Dothideomycetes</taxon>
        <taxon>Dothideomycetidae</taxon>
        <taxon>Mycosphaerellales</taxon>
        <taxon>Teratosphaeriaceae</taxon>
        <taxon>Hortaea</taxon>
    </lineage>
</organism>
<protein>
    <submittedName>
        <fullName evidence="2">Uncharacterized protein</fullName>
    </submittedName>
</protein>
<reference evidence="2 3" key="1">
    <citation type="journal article" date="2018" name="BMC Genomics">
        <title>Genomic evidence for intraspecific hybridization in a clonal and extremely halotolerant yeast.</title>
        <authorList>
            <person name="Gostincar C."/>
            <person name="Stajich J.E."/>
            <person name="Zupancic J."/>
            <person name="Zalar P."/>
            <person name="Gunde-Cimerman N."/>
        </authorList>
    </citation>
    <scope>NUCLEOTIDE SEQUENCE [LARGE SCALE GENOMIC DNA]</scope>
    <source>
        <strain evidence="2 3">EXF-120</strain>
    </source>
</reference>
<accession>A0A3M7I5R3</accession>